<dbReference type="InterPro" id="IPR015421">
    <property type="entry name" value="PyrdxlP-dep_Trfase_major"/>
</dbReference>
<gene>
    <name evidence="9" type="ORF">JNB71_19915</name>
</gene>
<dbReference type="RefSeq" id="WP_220373525.1">
    <property type="nucleotide sequence ID" value="NZ_JAEUAO010000005.1"/>
</dbReference>
<dbReference type="Gene3D" id="3.40.640.10">
    <property type="entry name" value="Type I PLP-dependent aspartate aminotransferase-like (Major domain)"/>
    <property type="match status" value="1"/>
</dbReference>
<comment type="caution">
    <text evidence="9">The sequence shown here is derived from an EMBL/GenBank/DDBJ whole genome shotgun (WGS) entry which is preliminary data.</text>
</comment>
<keyword evidence="5" id="KW-0663">Pyridoxal phosphate</keyword>
<evidence type="ECO:0000313" key="10">
    <source>
        <dbReference type="Proteomes" id="UP000757604"/>
    </source>
</evidence>
<dbReference type="InterPro" id="IPR050596">
    <property type="entry name" value="AspAT/PAT-like"/>
</dbReference>
<evidence type="ECO:0000256" key="5">
    <source>
        <dbReference type="ARBA" id="ARBA00022898"/>
    </source>
</evidence>
<keyword evidence="3 7" id="KW-0032">Aminotransferase</keyword>
<evidence type="ECO:0000256" key="3">
    <source>
        <dbReference type="ARBA" id="ARBA00022576"/>
    </source>
</evidence>
<keyword evidence="10" id="KW-1185">Reference proteome</keyword>
<evidence type="ECO:0000313" key="9">
    <source>
        <dbReference type="EMBL" id="MBW9065575.1"/>
    </source>
</evidence>
<comment type="cofactor">
    <cofactor evidence="1 7">
        <name>pyridoxal 5'-phosphate</name>
        <dbReference type="ChEBI" id="CHEBI:597326"/>
    </cofactor>
</comment>
<keyword evidence="4 7" id="KW-0808">Transferase</keyword>
<evidence type="ECO:0000256" key="6">
    <source>
        <dbReference type="ARBA" id="ARBA00049185"/>
    </source>
</evidence>
<dbReference type="SUPFAM" id="SSF53383">
    <property type="entry name" value="PLP-dependent transferases"/>
    <property type="match status" value="1"/>
</dbReference>
<sequence length="410" mass="44502">MTINTKVEEAGFSPASRISAIGVSEILKIGARAQAMKRDGKPVIILGAGEPDFDTPDHVKRAATAAMLRGETKYTALDGTPELKDAIRKKFARENDLSYEQDEITVATGAKQVLFNAMMATLDPGDEVIIPTPYWTSYSDIVEIAEGRPVLIACDAGAGFRLRAEQLEAAITPKTRWVMLNSPSNPSGAAYSAEDYRPLLDVLLKYPHVWLLVDDMYEHIVYDGFRFVTPAALEPRLKNRTLTVNGVSKAYAMTGWRIGYGGGPRALIKAMAVVQSQSTSCPSSISQAAAVEALNGPQDFLKERTESFKRRRDLVVAALNAIDGLECRVPEGAFYTFSGCSGMLGKTTPGGKRIETDTDFCAYLLEDAHVAVVPGSAFGLSPFFRISYATSEAELREALQRIAKACAALR</sequence>
<dbReference type="GO" id="GO:0008483">
    <property type="term" value="F:transaminase activity"/>
    <property type="evidence" value="ECO:0007669"/>
    <property type="project" value="UniProtKB-KW"/>
</dbReference>
<dbReference type="PANTHER" id="PTHR46383">
    <property type="entry name" value="ASPARTATE AMINOTRANSFERASE"/>
    <property type="match status" value="1"/>
</dbReference>
<feature type="domain" description="Aminotransferase class I/classII large" evidence="8">
    <location>
        <begin position="42"/>
        <end position="402"/>
    </location>
</feature>
<dbReference type="Proteomes" id="UP000757604">
    <property type="component" value="Unassembled WGS sequence"/>
</dbReference>
<dbReference type="InterPro" id="IPR015424">
    <property type="entry name" value="PyrdxlP-dep_Trfase"/>
</dbReference>
<dbReference type="Pfam" id="PF00155">
    <property type="entry name" value="Aminotran_1_2"/>
    <property type="match status" value="1"/>
</dbReference>
<dbReference type="InterPro" id="IPR004838">
    <property type="entry name" value="NHTrfase_class1_PyrdxlP-BS"/>
</dbReference>
<protein>
    <recommendedName>
        <fullName evidence="7">Aminotransferase</fullName>
        <ecNumber evidence="7">2.6.1.-</ecNumber>
    </recommendedName>
</protein>
<dbReference type="Gene3D" id="3.90.1150.10">
    <property type="entry name" value="Aspartate Aminotransferase, domain 1"/>
    <property type="match status" value="1"/>
</dbReference>
<evidence type="ECO:0000256" key="4">
    <source>
        <dbReference type="ARBA" id="ARBA00022679"/>
    </source>
</evidence>
<dbReference type="InterPro" id="IPR015422">
    <property type="entry name" value="PyrdxlP-dep_Trfase_small"/>
</dbReference>
<evidence type="ECO:0000259" key="8">
    <source>
        <dbReference type="Pfam" id="PF00155"/>
    </source>
</evidence>
<dbReference type="PROSITE" id="PS00105">
    <property type="entry name" value="AA_TRANSFER_CLASS_1"/>
    <property type="match status" value="1"/>
</dbReference>
<dbReference type="PANTHER" id="PTHR46383:SF1">
    <property type="entry name" value="ASPARTATE AMINOTRANSFERASE"/>
    <property type="match status" value="1"/>
</dbReference>
<dbReference type="InterPro" id="IPR004839">
    <property type="entry name" value="Aminotransferase_I/II_large"/>
</dbReference>
<dbReference type="EC" id="2.6.1.-" evidence="7"/>
<reference evidence="9 10" key="1">
    <citation type="journal article" date="2021" name="MBio">
        <title>Poor Competitiveness of Bradyrhizobium in Pigeon Pea Root Colonization in Indian Soils.</title>
        <authorList>
            <person name="Chalasani D."/>
            <person name="Basu A."/>
            <person name="Pullabhotla S.V.S.R.N."/>
            <person name="Jorrin B."/>
            <person name="Neal A.L."/>
            <person name="Poole P.S."/>
            <person name="Podile A.R."/>
            <person name="Tkacz A."/>
        </authorList>
    </citation>
    <scope>NUCLEOTIDE SEQUENCE [LARGE SCALE GENOMIC DNA]</scope>
    <source>
        <strain evidence="9 10">HU44</strain>
    </source>
</reference>
<comment type="similarity">
    <text evidence="2 7">Belongs to the class-I pyridoxal-phosphate-dependent aminotransferase family.</text>
</comment>
<name>A0ABS7HEM8_9HYPH</name>
<dbReference type="EMBL" id="JAEUAO010000005">
    <property type="protein sequence ID" value="MBW9065575.1"/>
    <property type="molecule type" value="Genomic_DNA"/>
</dbReference>
<comment type="catalytic activity">
    <reaction evidence="6">
        <text>L-aspartate + 2-oxoglutarate = oxaloacetate + L-glutamate</text>
        <dbReference type="Rhea" id="RHEA:21824"/>
        <dbReference type="ChEBI" id="CHEBI:16452"/>
        <dbReference type="ChEBI" id="CHEBI:16810"/>
        <dbReference type="ChEBI" id="CHEBI:29985"/>
        <dbReference type="ChEBI" id="CHEBI:29991"/>
        <dbReference type="EC" id="2.6.1.1"/>
    </reaction>
</comment>
<evidence type="ECO:0000256" key="1">
    <source>
        <dbReference type="ARBA" id="ARBA00001933"/>
    </source>
</evidence>
<evidence type="ECO:0000256" key="7">
    <source>
        <dbReference type="RuleBase" id="RU000481"/>
    </source>
</evidence>
<evidence type="ECO:0000256" key="2">
    <source>
        <dbReference type="ARBA" id="ARBA00007441"/>
    </source>
</evidence>
<accession>A0ABS7HEM8</accession>
<organism evidence="9 10">
    <name type="scientific">Rhizobium herbae</name>
    <dbReference type="NCBI Taxonomy" id="508661"/>
    <lineage>
        <taxon>Bacteria</taxon>
        <taxon>Pseudomonadati</taxon>
        <taxon>Pseudomonadota</taxon>
        <taxon>Alphaproteobacteria</taxon>
        <taxon>Hyphomicrobiales</taxon>
        <taxon>Rhizobiaceae</taxon>
        <taxon>Rhizobium/Agrobacterium group</taxon>
        <taxon>Rhizobium</taxon>
    </lineage>
</organism>
<dbReference type="CDD" id="cd00609">
    <property type="entry name" value="AAT_like"/>
    <property type="match status" value="1"/>
</dbReference>
<proteinExistence type="inferred from homology"/>